<organism evidence="13 14">
    <name type="scientific">Ignelater luminosus</name>
    <name type="common">Cucubano</name>
    <name type="synonym">Pyrophorus luminosus</name>
    <dbReference type="NCBI Taxonomy" id="2038154"/>
    <lineage>
        <taxon>Eukaryota</taxon>
        <taxon>Metazoa</taxon>
        <taxon>Ecdysozoa</taxon>
        <taxon>Arthropoda</taxon>
        <taxon>Hexapoda</taxon>
        <taxon>Insecta</taxon>
        <taxon>Pterygota</taxon>
        <taxon>Neoptera</taxon>
        <taxon>Endopterygota</taxon>
        <taxon>Coleoptera</taxon>
        <taxon>Polyphaga</taxon>
        <taxon>Elateriformia</taxon>
        <taxon>Elateroidea</taxon>
        <taxon>Elateridae</taxon>
        <taxon>Agrypninae</taxon>
        <taxon>Pyrophorini</taxon>
        <taxon>Ignelater</taxon>
    </lineage>
</organism>
<comment type="catalytic activity">
    <reaction evidence="12">
        <text>5,6,7,8-tetrahydropteridine + NAD(+) = 6,7-dihydropteridine + NADH + H(+)</text>
        <dbReference type="Rhea" id="RHEA:17869"/>
        <dbReference type="ChEBI" id="CHEBI:15378"/>
        <dbReference type="ChEBI" id="CHEBI:28889"/>
        <dbReference type="ChEBI" id="CHEBI:30156"/>
        <dbReference type="ChEBI" id="CHEBI:57540"/>
        <dbReference type="ChEBI" id="CHEBI:57945"/>
        <dbReference type="EC" id="1.5.1.34"/>
    </reaction>
    <physiologicalReaction direction="right-to-left" evidence="12">
        <dbReference type="Rhea" id="RHEA:17871"/>
    </physiologicalReaction>
</comment>
<sequence length="269" mass="29377">MFSNYNGYALILGASGAVGDSCVSIFRTNNWWVGCVELWKTLPIKEGSIKKRRSTISVTDPFNEDYLLENINKKANVNILVDPNKELSEQEREVMEEVSKALQENKLDAVICTAADFAGGNVKDQLSSKVDQMWKQNVWPSVLSAAIAAEYMKEGGMLCLSGAKVALEGTPGMIAYGLAKAAIHQLTKSLAAEGSALPADSICIALLPLTIDAVVNNELVPNDDISAWTPAKYITDLLFKWSNGTDRPENGSLVQFITKNFSTDIYFVK</sequence>
<keyword evidence="4" id="KW-0560">Oxidoreductase</keyword>
<dbReference type="GO" id="GO:0006729">
    <property type="term" value="P:tetrahydrobiopterin biosynthetic process"/>
    <property type="evidence" value="ECO:0007669"/>
    <property type="project" value="UniProtKB-KW"/>
</dbReference>
<gene>
    <name evidence="13" type="ORF">ILUMI_02526</name>
</gene>
<dbReference type="GO" id="GO:0070402">
    <property type="term" value="F:NADPH binding"/>
    <property type="evidence" value="ECO:0007669"/>
    <property type="project" value="TreeGrafter"/>
</dbReference>
<protein>
    <recommendedName>
        <fullName evidence="8">Dihydropteridine reductase</fullName>
        <ecNumber evidence="7">1.5.1.34</ecNumber>
    </recommendedName>
    <alternativeName>
        <fullName evidence="10">HDHPR</fullName>
    </alternativeName>
    <alternativeName>
        <fullName evidence="9">Quinoid dihydropteridine reductase</fullName>
    </alternativeName>
</protein>
<evidence type="ECO:0000313" key="14">
    <source>
        <dbReference type="Proteomes" id="UP000801492"/>
    </source>
</evidence>
<proteinExistence type="inferred from homology"/>
<evidence type="ECO:0000313" key="13">
    <source>
        <dbReference type="EMBL" id="KAF2899758.1"/>
    </source>
</evidence>
<dbReference type="InterPro" id="IPR036291">
    <property type="entry name" value="NAD(P)-bd_dom_sf"/>
</dbReference>
<dbReference type="InterPro" id="IPR002347">
    <property type="entry name" value="SDR_fam"/>
</dbReference>
<evidence type="ECO:0000256" key="9">
    <source>
        <dbReference type="ARBA" id="ARBA00041348"/>
    </source>
</evidence>
<dbReference type="GO" id="GO:0004155">
    <property type="term" value="F:6,7-dihydropteridine reductase activity"/>
    <property type="evidence" value="ECO:0007669"/>
    <property type="project" value="UniProtKB-EC"/>
</dbReference>
<evidence type="ECO:0000256" key="1">
    <source>
        <dbReference type="ARBA" id="ARBA00006484"/>
    </source>
</evidence>
<evidence type="ECO:0000256" key="11">
    <source>
        <dbReference type="ARBA" id="ARBA00047429"/>
    </source>
</evidence>
<dbReference type="Pfam" id="PF13561">
    <property type="entry name" value="adh_short_C2"/>
    <property type="match status" value="1"/>
</dbReference>
<dbReference type="Proteomes" id="UP000801492">
    <property type="component" value="Unassembled WGS sequence"/>
</dbReference>
<dbReference type="PANTHER" id="PTHR15104:SF0">
    <property type="entry name" value="DIHYDROPTERIDINE REDUCTASE"/>
    <property type="match status" value="1"/>
</dbReference>
<comment type="subunit">
    <text evidence="2">Homodimer.</text>
</comment>
<dbReference type="EC" id="1.5.1.34" evidence="7"/>
<dbReference type="FunFam" id="3.40.50.720:FF:000157">
    <property type="entry name" value="Quinoid dihydropteridine reductase"/>
    <property type="match status" value="1"/>
</dbReference>
<evidence type="ECO:0000256" key="5">
    <source>
        <dbReference type="ARBA" id="ARBA00023007"/>
    </source>
</evidence>
<dbReference type="OrthoDB" id="1204at2759"/>
<comment type="similarity">
    <text evidence="1">Belongs to the short-chain dehydrogenases/reductases (SDR) family.</text>
</comment>
<reference evidence="13" key="1">
    <citation type="submission" date="2019-08" db="EMBL/GenBank/DDBJ databases">
        <title>The genome of the North American firefly Photinus pyralis.</title>
        <authorList>
            <consortium name="Photinus pyralis genome working group"/>
            <person name="Fallon T.R."/>
            <person name="Sander Lower S.E."/>
            <person name="Weng J.-K."/>
        </authorList>
    </citation>
    <scope>NUCLEOTIDE SEQUENCE</scope>
    <source>
        <strain evidence="13">TRF0915ILg1</strain>
        <tissue evidence="13">Whole body</tissue>
    </source>
</reference>
<dbReference type="SUPFAM" id="SSF51735">
    <property type="entry name" value="NAD(P)-binding Rossmann-fold domains"/>
    <property type="match status" value="1"/>
</dbReference>
<keyword evidence="14" id="KW-1185">Reference proteome</keyword>
<name>A0A8K0GJ30_IGNLU</name>
<keyword evidence="3" id="KW-0521">NADP</keyword>
<dbReference type="GO" id="GO:0070404">
    <property type="term" value="F:NADH binding"/>
    <property type="evidence" value="ECO:0007669"/>
    <property type="project" value="TreeGrafter"/>
</dbReference>
<dbReference type="GO" id="GO:0006559">
    <property type="term" value="P:L-phenylalanine catabolic process"/>
    <property type="evidence" value="ECO:0007669"/>
    <property type="project" value="TreeGrafter"/>
</dbReference>
<dbReference type="AlphaFoldDB" id="A0A8K0GJ30"/>
<dbReference type="Gene3D" id="3.40.50.720">
    <property type="entry name" value="NAD(P)-binding Rossmann-like Domain"/>
    <property type="match status" value="1"/>
</dbReference>
<evidence type="ECO:0000256" key="8">
    <source>
        <dbReference type="ARBA" id="ARBA00039520"/>
    </source>
</evidence>
<evidence type="ECO:0000256" key="10">
    <source>
        <dbReference type="ARBA" id="ARBA00042518"/>
    </source>
</evidence>
<evidence type="ECO:0000256" key="7">
    <source>
        <dbReference type="ARBA" id="ARBA00039153"/>
    </source>
</evidence>
<evidence type="ECO:0000256" key="4">
    <source>
        <dbReference type="ARBA" id="ARBA00023002"/>
    </source>
</evidence>
<evidence type="ECO:0000256" key="2">
    <source>
        <dbReference type="ARBA" id="ARBA00011738"/>
    </source>
</evidence>
<dbReference type="PANTHER" id="PTHR15104">
    <property type="entry name" value="DIHYDROPTERIDINE REDUCTASE"/>
    <property type="match status" value="1"/>
</dbReference>
<dbReference type="GO" id="GO:0005737">
    <property type="term" value="C:cytoplasm"/>
    <property type="evidence" value="ECO:0007669"/>
    <property type="project" value="TreeGrafter"/>
</dbReference>
<evidence type="ECO:0000256" key="3">
    <source>
        <dbReference type="ARBA" id="ARBA00022857"/>
    </source>
</evidence>
<keyword evidence="5" id="KW-0783">Tetrahydrobiopterin biosynthesis</keyword>
<accession>A0A8K0GJ30</accession>
<comment type="function">
    <text evidence="6">Catalyzes the conversion of quinonoid dihydrobiopterin into tetrahydrobiopterin.</text>
</comment>
<dbReference type="EMBL" id="VTPC01002653">
    <property type="protein sequence ID" value="KAF2899758.1"/>
    <property type="molecule type" value="Genomic_DNA"/>
</dbReference>
<comment type="caution">
    <text evidence="13">The sequence shown here is derived from an EMBL/GenBank/DDBJ whole genome shotgun (WGS) entry which is preliminary data.</text>
</comment>
<evidence type="ECO:0000256" key="6">
    <source>
        <dbReference type="ARBA" id="ARBA00037099"/>
    </source>
</evidence>
<comment type="catalytic activity">
    <reaction evidence="11">
        <text>5,6,7,8-tetrahydropteridine + NADP(+) = 6,7-dihydropteridine + NADPH + H(+)</text>
        <dbReference type="Rhea" id="RHEA:17865"/>
        <dbReference type="ChEBI" id="CHEBI:15378"/>
        <dbReference type="ChEBI" id="CHEBI:28889"/>
        <dbReference type="ChEBI" id="CHEBI:30156"/>
        <dbReference type="ChEBI" id="CHEBI:57783"/>
        <dbReference type="ChEBI" id="CHEBI:58349"/>
        <dbReference type="EC" id="1.5.1.34"/>
    </reaction>
    <physiologicalReaction direction="right-to-left" evidence="11">
        <dbReference type="Rhea" id="RHEA:17867"/>
    </physiologicalReaction>
</comment>
<evidence type="ECO:0000256" key="12">
    <source>
        <dbReference type="ARBA" id="ARBA00047536"/>
    </source>
</evidence>